<dbReference type="EMBL" id="BAABBN010000002">
    <property type="protein sequence ID" value="GAA3910420.1"/>
    <property type="molecule type" value="Genomic_DNA"/>
</dbReference>
<dbReference type="EC" id="2.5.1.78" evidence="3 7"/>
<dbReference type="Gene3D" id="3.40.50.960">
    <property type="entry name" value="Lumazine/riboflavin synthase"/>
    <property type="match status" value="1"/>
</dbReference>
<sequence>MSQIKVIEGDMTPNQGKYALVVGRWNAFVVESLVEGAVDSLKRHGVPEEDITIIRCPGAMEIPLTVKKVAETGKYDAIITLGAVIRGGTPHFEYVSGECTKGLGQLALQFGIPVAFGVLTVDSIEQAIERAGTKAGNKGEEAAMSAFEMVSLLKQVN</sequence>
<dbReference type="InterPro" id="IPR002180">
    <property type="entry name" value="LS/RS"/>
</dbReference>
<gene>
    <name evidence="8" type="primary">ribE</name>
    <name evidence="7" type="synonym">ribH</name>
    <name evidence="8" type="ORF">GCM10022277_01340</name>
</gene>
<accession>A0ABP7LXA1</accession>
<evidence type="ECO:0000256" key="3">
    <source>
        <dbReference type="ARBA" id="ARBA00012664"/>
    </source>
</evidence>
<comment type="subunit">
    <text evidence="7">Forms an icosahedral capsid composed of 60 subunits, arranged as a dodecamer of pentamers.</text>
</comment>
<dbReference type="InterPro" id="IPR034964">
    <property type="entry name" value="LS"/>
</dbReference>
<evidence type="ECO:0000256" key="6">
    <source>
        <dbReference type="ARBA" id="ARBA00048785"/>
    </source>
</evidence>
<dbReference type="NCBIfam" id="TIGR00114">
    <property type="entry name" value="lumazine-synth"/>
    <property type="match status" value="1"/>
</dbReference>
<reference evidence="9" key="1">
    <citation type="journal article" date="2019" name="Int. J. Syst. Evol. Microbiol.">
        <title>The Global Catalogue of Microorganisms (GCM) 10K type strain sequencing project: providing services to taxonomists for standard genome sequencing and annotation.</title>
        <authorList>
            <consortium name="The Broad Institute Genomics Platform"/>
            <consortium name="The Broad Institute Genome Sequencing Center for Infectious Disease"/>
            <person name="Wu L."/>
            <person name="Ma J."/>
        </authorList>
    </citation>
    <scope>NUCLEOTIDE SEQUENCE [LARGE SCALE GENOMIC DNA]</scope>
    <source>
        <strain evidence="9">JCM 17551</strain>
    </source>
</reference>
<proteinExistence type="inferred from homology"/>
<evidence type="ECO:0000313" key="8">
    <source>
        <dbReference type="EMBL" id="GAA3910420.1"/>
    </source>
</evidence>
<comment type="function">
    <text evidence="7">Catalyzes the formation of 6,7-dimethyl-8-ribityllumazine by condensation of 5-amino-6-(D-ribitylamino)uracil with 3,4-dihydroxy-2-butanone 4-phosphate. This is the penultimate step in the biosynthesis of riboflavin.</text>
</comment>
<feature type="binding site" evidence="7">
    <location>
        <begin position="88"/>
        <end position="89"/>
    </location>
    <ligand>
        <name>(2S)-2-hydroxy-3-oxobutyl phosphate</name>
        <dbReference type="ChEBI" id="CHEBI:58830"/>
    </ligand>
</feature>
<dbReference type="RefSeq" id="WP_344794411.1">
    <property type="nucleotide sequence ID" value="NZ_BAABBN010000002.1"/>
</dbReference>
<dbReference type="PANTHER" id="PTHR21058:SF0">
    <property type="entry name" value="6,7-DIMETHYL-8-RIBITYLLUMAZINE SYNTHASE"/>
    <property type="match status" value="1"/>
</dbReference>
<organism evidence="8 9">
    <name type="scientific">Litoribacillus peritrichatus</name>
    <dbReference type="NCBI Taxonomy" id="718191"/>
    <lineage>
        <taxon>Bacteria</taxon>
        <taxon>Pseudomonadati</taxon>
        <taxon>Pseudomonadota</taxon>
        <taxon>Gammaproteobacteria</taxon>
        <taxon>Oceanospirillales</taxon>
        <taxon>Oceanospirillaceae</taxon>
        <taxon>Litoribacillus</taxon>
    </lineage>
</organism>
<keyword evidence="5 7" id="KW-0808">Transferase</keyword>
<evidence type="ECO:0000256" key="1">
    <source>
        <dbReference type="ARBA" id="ARBA00004917"/>
    </source>
</evidence>
<feature type="binding site" evidence="7">
    <location>
        <position position="25"/>
    </location>
    <ligand>
        <name>5-amino-6-(D-ribitylamino)uracil</name>
        <dbReference type="ChEBI" id="CHEBI:15934"/>
    </ligand>
</feature>
<keyword evidence="9" id="KW-1185">Reference proteome</keyword>
<feature type="binding site" evidence="7">
    <location>
        <begin position="59"/>
        <end position="61"/>
    </location>
    <ligand>
        <name>5-amino-6-(D-ribitylamino)uracil</name>
        <dbReference type="ChEBI" id="CHEBI:15934"/>
    </ligand>
</feature>
<evidence type="ECO:0000256" key="4">
    <source>
        <dbReference type="ARBA" id="ARBA00022619"/>
    </source>
</evidence>
<feature type="binding site" evidence="7">
    <location>
        <begin position="83"/>
        <end position="85"/>
    </location>
    <ligand>
        <name>5-amino-6-(D-ribitylamino)uracil</name>
        <dbReference type="ChEBI" id="CHEBI:15934"/>
    </ligand>
</feature>
<dbReference type="HAMAP" id="MF_00178">
    <property type="entry name" value="Lumazine_synth"/>
    <property type="match status" value="1"/>
</dbReference>
<dbReference type="Proteomes" id="UP001501565">
    <property type="component" value="Unassembled WGS sequence"/>
</dbReference>
<protein>
    <recommendedName>
        <fullName evidence="3 7">6,7-dimethyl-8-ribityllumazine synthase</fullName>
        <shortName evidence="7">DMRL synthase</shortName>
        <shortName evidence="7">LS</shortName>
        <shortName evidence="7">Lumazine synthase</shortName>
        <ecNumber evidence="3 7">2.5.1.78</ecNumber>
    </recommendedName>
</protein>
<dbReference type="Pfam" id="PF00885">
    <property type="entry name" value="DMRL_synthase"/>
    <property type="match status" value="1"/>
</dbReference>
<dbReference type="SUPFAM" id="SSF52121">
    <property type="entry name" value="Lumazine synthase"/>
    <property type="match status" value="1"/>
</dbReference>
<evidence type="ECO:0000256" key="2">
    <source>
        <dbReference type="ARBA" id="ARBA00007424"/>
    </source>
</evidence>
<feature type="active site" description="Proton donor" evidence="7">
    <location>
        <position position="91"/>
    </location>
</feature>
<feature type="binding site" evidence="7">
    <location>
        <position position="130"/>
    </location>
    <ligand>
        <name>(2S)-2-hydroxy-3-oxobutyl phosphate</name>
        <dbReference type="ChEBI" id="CHEBI:58830"/>
    </ligand>
</feature>
<comment type="similarity">
    <text evidence="2 7">Belongs to the DMRL synthase family.</text>
</comment>
<dbReference type="CDD" id="cd09209">
    <property type="entry name" value="Lumazine_synthase-I"/>
    <property type="match status" value="1"/>
</dbReference>
<comment type="catalytic activity">
    <reaction evidence="6 7">
        <text>(2S)-2-hydroxy-3-oxobutyl phosphate + 5-amino-6-(D-ribitylamino)uracil = 6,7-dimethyl-8-(1-D-ribityl)lumazine + phosphate + 2 H2O + H(+)</text>
        <dbReference type="Rhea" id="RHEA:26152"/>
        <dbReference type="ChEBI" id="CHEBI:15377"/>
        <dbReference type="ChEBI" id="CHEBI:15378"/>
        <dbReference type="ChEBI" id="CHEBI:15934"/>
        <dbReference type="ChEBI" id="CHEBI:43474"/>
        <dbReference type="ChEBI" id="CHEBI:58201"/>
        <dbReference type="ChEBI" id="CHEBI:58830"/>
        <dbReference type="EC" id="2.5.1.78"/>
    </reaction>
</comment>
<keyword evidence="4 7" id="KW-0686">Riboflavin biosynthesis</keyword>
<comment type="pathway">
    <text evidence="1 7">Cofactor biosynthesis; riboflavin biosynthesis; riboflavin from 2-hydroxy-3-oxobutyl phosphate and 5-amino-6-(D-ribitylamino)uracil: step 1/2.</text>
</comment>
<evidence type="ECO:0000256" key="7">
    <source>
        <dbReference type="HAMAP-Rule" id="MF_00178"/>
    </source>
</evidence>
<evidence type="ECO:0000313" key="9">
    <source>
        <dbReference type="Proteomes" id="UP001501565"/>
    </source>
</evidence>
<dbReference type="PANTHER" id="PTHR21058">
    <property type="entry name" value="6,7-DIMETHYL-8-RIBITYLLUMAZINE SYNTHASE DMRL SYNTHASE LUMAZINE SYNTHASE"/>
    <property type="match status" value="1"/>
</dbReference>
<feature type="binding site" evidence="7">
    <location>
        <position position="116"/>
    </location>
    <ligand>
        <name>5-amino-6-(D-ribitylamino)uracil</name>
        <dbReference type="ChEBI" id="CHEBI:15934"/>
    </ligand>
</feature>
<dbReference type="NCBIfam" id="NF000812">
    <property type="entry name" value="PRK00061.1-4"/>
    <property type="match status" value="1"/>
</dbReference>
<evidence type="ECO:0000256" key="5">
    <source>
        <dbReference type="ARBA" id="ARBA00022679"/>
    </source>
</evidence>
<comment type="caution">
    <text evidence="8">The sequence shown here is derived from an EMBL/GenBank/DDBJ whole genome shotgun (WGS) entry which is preliminary data.</text>
</comment>
<name>A0ABP7LXA1_9GAMM</name>
<dbReference type="InterPro" id="IPR036467">
    <property type="entry name" value="LS/RS_sf"/>
</dbReference>